<dbReference type="AlphaFoldDB" id="A0A239KWK7"/>
<evidence type="ECO:0000313" key="2">
    <source>
        <dbReference type="EMBL" id="SNT22757.1"/>
    </source>
</evidence>
<proteinExistence type="predicted"/>
<dbReference type="OrthoDB" id="1952634at2"/>
<sequence>MKISYLYESNNKVLNLKELEKILKNLKQYEARIKEIELQIEEYKDMQGLCLKGISYENIIRTHQIFSKTEMQVLEDLELQQQIELLQFEKRHLERFIKRIHNAINSLGDIEKQIIEKKYMENKIWRYITYDVNLEERQCREIKNKTLHKIIDILKMAN</sequence>
<organism evidence="2 3">
    <name type="scientific">Anaerovirgula multivorans</name>
    <dbReference type="NCBI Taxonomy" id="312168"/>
    <lineage>
        <taxon>Bacteria</taxon>
        <taxon>Bacillati</taxon>
        <taxon>Bacillota</taxon>
        <taxon>Clostridia</taxon>
        <taxon>Peptostreptococcales</taxon>
        <taxon>Natronincolaceae</taxon>
        <taxon>Anaerovirgula</taxon>
    </lineage>
</organism>
<evidence type="ECO:0000256" key="1">
    <source>
        <dbReference type="SAM" id="Coils"/>
    </source>
</evidence>
<gene>
    <name evidence="2" type="ORF">SAMN05446037_10577</name>
</gene>
<evidence type="ECO:0000313" key="3">
    <source>
        <dbReference type="Proteomes" id="UP000198304"/>
    </source>
</evidence>
<dbReference type="EMBL" id="FZOJ01000057">
    <property type="protein sequence ID" value="SNT22757.1"/>
    <property type="molecule type" value="Genomic_DNA"/>
</dbReference>
<dbReference type="Proteomes" id="UP000198304">
    <property type="component" value="Unassembled WGS sequence"/>
</dbReference>
<keyword evidence="3" id="KW-1185">Reference proteome</keyword>
<protein>
    <recommendedName>
        <fullName evidence="4">Phage transcriptional regulator, RinA family</fullName>
    </recommendedName>
</protein>
<keyword evidence="1" id="KW-0175">Coiled coil</keyword>
<reference evidence="2 3" key="1">
    <citation type="submission" date="2017-06" db="EMBL/GenBank/DDBJ databases">
        <authorList>
            <person name="Kim H.J."/>
            <person name="Triplett B.A."/>
        </authorList>
    </citation>
    <scope>NUCLEOTIDE SEQUENCE [LARGE SCALE GENOMIC DNA]</scope>
    <source>
        <strain evidence="2 3">SCA</strain>
    </source>
</reference>
<accession>A0A239KWK7</accession>
<name>A0A239KWK7_9FIRM</name>
<dbReference type="RefSeq" id="WP_089285504.1">
    <property type="nucleotide sequence ID" value="NZ_FZOJ01000057.1"/>
</dbReference>
<evidence type="ECO:0008006" key="4">
    <source>
        <dbReference type="Google" id="ProtNLM"/>
    </source>
</evidence>
<feature type="coiled-coil region" evidence="1">
    <location>
        <begin position="16"/>
        <end position="46"/>
    </location>
</feature>